<comment type="function">
    <text evidence="5">NDH-1 shuttles electrons from NADH, via FMN and iron-sulfur (Fe-S) centers, to quinones in the respiratory chain. The immediate electron acceptor for the enzyme in this species is believed to be ubiquinone. Couples the redox reaction to proton translocation (for every two electrons transferred, four hydrogen ions are translocated across the cytoplasmic membrane), and thus conserves the redox energy in a proton gradient. This subunit may bind ubiquinone.</text>
</comment>
<accession>A0ABW7NEK4</accession>
<gene>
    <name evidence="5" type="primary">nuoH</name>
    <name evidence="7" type="ORF">ACHKAR_21330</name>
</gene>
<keyword evidence="5" id="KW-1278">Translocase</keyword>
<dbReference type="Proteomes" id="UP001610063">
    <property type="component" value="Unassembled WGS sequence"/>
</dbReference>
<comment type="subcellular location">
    <subcellularLocation>
        <location evidence="5 6">Cell membrane</location>
        <topology evidence="5 6">Multi-pass membrane protein</topology>
    </subcellularLocation>
    <subcellularLocation>
        <location evidence="1">Membrane</location>
        <topology evidence="1">Multi-pass membrane protein</topology>
    </subcellularLocation>
</comment>
<dbReference type="HAMAP" id="MF_01350">
    <property type="entry name" value="NDH1_NuoH"/>
    <property type="match status" value="1"/>
</dbReference>
<feature type="transmembrane region" description="Helical" evidence="5">
    <location>
        <begin position="67"/>
        <end position="89"/>
    </location>
</feature>
<dbReference type="EC" id="7.1.1.-" evidence="5"/>
<comment type="caution">
    <text evidence="5">Lacks conserved residue(s) required for the propagation of feature annotation.</text>
</comment>
<feature type="transmembrane region" description="Helical" evidence="5">
    <location>
        <begin position="101"/>
        <end position="119"/>
    </location>
</feature>
<name>A0ABW7NEK4_9BACT</name>
<keyword evidence="5" id="KW-1003">Cell membrane</keyword>
<feature type="transmembrane region" description="Helical" evidence="5">
    <location>
        <begin position="292"/>
        <end position="310"/>
    </location>
</feature>
<dbReference type="InterPro" id="IPR018086">
    <property type="entry name" value="NADH_UbQ_OxRdtase_su1_CS"/>
</dbReference>
<dbReference type="PANTHER" id="PTHR11432">
    <property type="entry name" value="NADH DEHYDROGENASE SUBUNIT 1"/>
    <property type="match status" value="1"/>
</dbReference>
<evidence type="ECO:0000313" key="7">
    <source>
        <dbReference type="EMBL" id="MFH6986011.1"/>
    </source>
</evidence>
<proteinExistence type="inferred from homology"/>
<evidence type="ECO:0000256" key="5">
    <source>
        <dbReference type="HAMAP-Rule" id="MF_01350"/>
    </source>
</evidence>
<dbReference type="GO" id="GO:0050136">
    <property type="term" value="F:NADH dehydrogenase (quinone) (non-electrogenic) activity"/>
    <property type="evidence" value="ECO:0007669"/>
    <property type="project" value="UniProtKB-EC"/>
</dbReference>
<evidence type="ECO:0000256" key="2">
    <source>
        <dbReference type="ARBA" id="ARBA00022692"/>
    </source>
</evidence>
<keyword evidence="5" id="KW-0830">Ubiquinone</keyword>
<dbReference type="PROSITE" id="PS00668">
    <property type="entry name" value="COMPLEX1_ND1_2"/>
    <property type="match status" value="1"/>
</dbReference>
<feature type="transmembrane region" description="Helical" evidence="5">
    <location>
        <begin position="331"/>
        <end position="349"/>
    </location>
</feature>
<keyword evidence="8" id="KW-1185">Reference proteome</keyword>
<evidence type="ECO:0000256" key="1">
    <source>
        <dbReference type="ARBA" id="ARBA00004141"/>
    </source>
</evidence>
<evidence type="ECO:0000256" key="4">
    <source>
        <dbReference type="ARBA" id="ARBA00023136"/>
    </source>
</evidence>
<comment type="subunit">
    <text evidence="5">NDH-1 is composed of 14 different subunits. Subunits NuoA, H, J, K, L, M, N constitute the membrane sector of the complex.</text>
</comment>
<reference evidence="7 8" key="1">
    <citation type="journal article" date="2013" name="Int. J. Syst. Evol. Microbiol.">
        <title>Marinoscillum luteum sp. nov., isolated from marine sediment.</title>
        <authorList>
            <person name="Cha I.T."/>
            <person name="Park S.J."/>
            <person name="Kim S.J."/>
            <person name="Kim J.G."/>
            <person name="Jung M.Y."/>
            <person name="Shin K.S."/>
            <person name="Kwon K.K."/>
            <person name="Yang S.H."/>
            <person name="Seo Y.S."/>
            <person name="Rhee S.K."/>
        </authorList>
    </citation>
    <scope>NUCLEOTIDE SEQUENCE [LARGE SCALE GENOMIC DNA]</scope>
    <source>
        <strain evidence="7 8">KCTC 23939</strain>
    </source>
</reference>
<organism evidence="7 8">
    <name type="scientific">Marinoscillum luteum</name>
    <dbReference type="NCBI Taxonomy" id="861051"/>
    <lineage>
        <taxon>Bacteria</taxon>
        <taxon>Pseudomonadati</taxon>
        <taxon>Bacteroidota</taxon>
        <taxon>Cytophagia</taxon>
        <taxon>Cytophagales</taxon>
        <taxon>Reichenbachiellaceae</taxon>
        <taxon>Marinoscillum</taxon>
    </lineage>
</organism>
<evidence type="ECO:0000313" key="8">
    <source>
        <dbReference type="Proteomes" id="UP001610063"/>
    </source>
</evidence>
<dbReference type="InterPro" id="IPR001694">
    <property type="entry name" value="NADH_UbQ_OxRdtase_su1/FPO"/>
</dbReference>
<keyword evidence="3 5" id="KW-1133">Transmembrane helix</keyword>
<evidence type="ECO:0000256" key="6">
    <source>
        <dbReference type="RuleBase" id="RU000471"/>
    </source>
</evidence>
<feature type="transmembrane region" description="Helical" evidence="5">
    <location>
        <begin position="139"/>
        <end position="157"/>
    </location>
</feature>
<comment type="similarity">
    <text evidence="5 6">Belongs to the complex I subunit 1 family.</text>
</comment>
<dbReference type="Pfam" id="PF00146">
    <property type="entry name" value="NADHdh"/>
    <property type="match status" value="1"/>
</dbReference>
<comment type="caution">
    <text evidence="7">The sequence shown here is derived from an EMBL/GenBank/DDBJ whole genome shotgun (WGS) entry which is preliminary data.</text>
</comment>
<protein>
    <recommendedName>
        <fullName evidence="5">NADH-quinone oxidoreductase subunit H</fullName>
        <ecNumber evidence="5">7.1.1.-</ecNumber>
    </recommendedName>
    <alternativeName>
        <fullName evidence="5">NADH dehydrogenase I subunit H</fullName>
    </alternativeName>
    <alternativeName>
        <fullName evidence="5">NDH-1 subunit H</fullName>
    </alternativeName>
</protein>
<keyword evidence="2 5" id="KW-0812">Transmembrane</keyword>
<keyword evidence="7" id="KW-0560">Oxidoreductase</keyword>
<sequence length="351" mass="39229">MITFLFFLPFLLGFVVVGVYGERKIAAFVQNRLGPMEVGPKGLFQTVADLLKMLQKEDIRPKAADKALFLFAPILIFASIFGGFAALPLTTDAFPPAFSVGVFYLLAIVSIDVLGILMAGWGSNNKYSLYGAMRSAAQIVSYEIPLGLSVLAVVMYAQTMDLQSITQQQGILGEAPRYFLGISSLEVTSIGGFLSWNVFTMPFMWVVFLIFFISGLAESNRVPFDLPEAESELIGGYHTEYSGFRWGIFMLSEYAMMLLVSFLAAILFFGGWNTPLPNVGVLKLADWTTGPVWGAFWLVSKGTFFIFLQMMIRWTYPRLRVDQLMSLSWKYLTPAAILLLFVVGIWKLWML</sequence>
<feature type="transmembrane region" description="Helical" evidence="5">
    <location>
        <begin position="254"/>
        <end position="272"/>
    </location>
</feature>
<feature type="transmembrane region" description="Helical" evidence="5">
    <location>
        <begin position="202"/>
        <end position="219"/>
    </location>
</feature>
<keyword evidence="5 6" id="KW-0520">NAD</keyword>
<dbReference type="RefSeq" id="WP_395419482.1">
    <property type="nucleotide sequence ID" value="NZ_JBIPKE010000020.1"/>
</dbReference>
<keyword evidence="5" id="KW-0874">Quinone</keyword>
<comment type="catalytic activity">
    <reaction evidence="5">
        <text>a quinone + NADH + 5 H(+)(in) = a quinol + NAD(+) + 4 H(+)(out)</text>
        <dbReference type="Rhea" id="RHEA:57888"/>
        <dbReference type="ChEBI" id="CHEBI:15378"/>
        <dbReference type="ChEBI" id="CHEBI:24646"/>
        <dbReference type="ChEBI" id="CHEBI:57540"/>
        <dbReference type="ChEBI" id="CHEBI:57945"/>
        <dbReference type="ChEBI" id="CHEBI:132124"/>
    </reaction>
</comment>
<dbReference type="EMBL" id="JBIPKE010000020">
    <property type="protein sequence ID" value="MFH6986011.1"/>
    <property type="molecule type" value="Genomic_DNA"/>
</dbReference>
<keyword evidence="4 5" id="KW-0472">Membrane</keyword>
<evidence type="ECO:0000256" key="3">
    <source>
        <dbReference type="ARBA" id="ARBA00022989"/>
    </source>
</evidence>
<dbReference type="PANTHER" id="PTHR11432:SF3">
    <property type="entry name" value="NADH-UBIQUINONE OXIDOREDUCTASE CHAIN 1"/>
    <property type="match status" value="1"/>
</dbReference>